<dbReference type="Proteomes" id="UP000247409">
    <property type="component" value="Unassembled WGS sequence"/>
</dbReference>
<sequence>MELSFCRKLSHEDVQDILRGSTVLAAGGGGHVSESKHLLDAAFATGRPICLVNIDEAPSDALVCVAYNLGSVSTAEVPFLHDLQNHEPGSVRAIRLMQEKVGKISGLFPGEIGAVNIAISFYIASKVGDCFVLDADPVGRSVPELPNAMSTFDRAGLPASPIVAVTESNETMYIENVANTSRTEKILRALSATDGRRVTAVHHVLPIHKLRPHLIPNTVSKSLEIGRDMREAMAKKRDVAQVLVEKHRGKLVLRGIVNDFSFEEKGSFTVGYIEMQGVNQWSRQKGRIEVKNENMGLWVDEEVRATIPDMITVFDEVENHAVLNPNYRIGMDVVIVVLPAAEALTTKAALDAFGPTCIGISEPFKSISRR</sequence>
<dbReference type="InterPro" id="IPR010318">
    <property type="entry name" value="S-Me-THD_N"/>
</dbReference>
<proteinExistence type="predicted"/>
<comment type="caution">
    <text evidence="3">The sequence shown here is derived from an EMBL/GenBank/DDBJ whole genome shotgun (WGS) entry which is preliminary data.</text>
</comment>
<dbReference type="STRING" id="448386.A0A2V3J701"/>
<organism evidence="3 4">
    <name type="scientific">Gracilariopsis chorda</name>
    <dbReference type="NCBI Taxonomy" id="448386"/>
    <lineage>
        <taxon>Eukaryota</taxon>
        <taxon>Rhodophyta</taxon>
        <taxon>Florideophyceae</taxon>
        <taxon>Rhodymeniophycidae</taxon>
        <taxon>Gracilariales</taxon>
        <taxon>Gracilariaceae</taxon>
        <taxon>Gracilariopsis</taxon>
    </lineage>
</organism>
<dbReference type="InterPro" id="IPR024071">
    <property type="entry name" value="S-Me-THD_C_sf"/>
</dbReference>
<protein>
    <recommendedName>
        <fullName evidence="5">DUF917 domain-containing protein</fullName>
    </recommendedName>
</protein>
<dbReference type="Pfam" id="PF20906">
    <property type="entry name" value="S-Me-THD_C"/>
    <property type="match status" value="1"/>
</dbReference>
<dbReference type="Gene3D" id="2.40.390.10">
    <property type="entry name" value="CV3147-like"/>
    <property type="match status" value="1"/>
</dbReference>
<name>A0A2V3J701_9FLOR</name>
<keyword evidence="4" id="KW-1185">Reference proteome</keyword>
<accession>A0A2V3J701</accession>
<evidence type="ECO:0000259" key="2">
    <source>
        <dbReference type="Pfam" id="PF20906"/>
    </source>
</evidence>
<dbReference type="AlphaFoldDB" id="A0A2V3J701"/>
<evidence type="ECO:0000313" key="3">
    <source>
        <dbReference type="EMBL" id="PXF50185.1"/>
    </source>
</evidence>
<feature type="domain" description="S-Me-THD N-terminal" evidence="1">
    <location>
        <begin position="12"/>
        <end position="175"/>
    </location>
</feature>
<dbReference type="EMBL" id="NBIV01000001">
    <property type="protein sequence ID" value="PXF50185.1"/>
    <property type="molecule type" value="Genomic_DNA"/>
</dbReference>
<feature type="domain" description="S-Me-THD-like C-terminal" evidence="2">
    <location>
        <begin position="180"/>
        <end position="365"/>
    </location>
</feature>
<evidence type="ECO:0008006" key="5">
    <source>
        <dbReference type="Google" id="ProtNLM"/>
    </source>
</evidence>
<evidence type="ECO:0000313" key="4">
    <source>
        <dbReference type="Proteomes" id="UP000247409"/>
    </source>
</evidence>
<dbReference type="Pfam" id="PF06032">
    <property type="entry name" value="S-Me-THD_N"/>
    <property type="match status" value="1"/>
</dbReference>
<gene>
    <name evidence="3" type="ORF">BWQ96_00345</name>
</gene>
<reference evidence="3 4" key="1">
    <citation type="journal article" date="2018" name="Mol. Biol. Evol.">
        <title>Analysis of the draft genome of the red seaweed Gracilariopsis chorda provides insights into genome size evolution in Rhodophyta.</title>
        <authorList>
            <person name="Lee J."/>
            <person name="Yang E.C."/>
            <person name="Graf L."/>
            <person name="Yang J.H."/>
            <person name="Qiu H."/>
            <person name="Zel Zion U."/>
            <person name="Chan C.X."/>
            <person name="Stephens T.G."/>
            <person name="Weber A.P.M."/>
            <person name="Boo G.H."/>
            <person name="Boo S.M."/>
            <person name="Kim K.M."/>
            <person name="Shin Y."/>
            <person name="Jung M."/>
            <person name="Lee S.J."/>
            <person name="Yim H.S."/>
            <person name="Lee J.H."/>
            <person name="Bhattacharya D."/>
            <person name="Yoon H.S."/>
        </authorList>
    </citation>
    <scope>NUCLEOTIDE SEQUENCE [LARGE SCALE GENOMIC DNA]</scope>
    <source>
        <strain evidence="3 4">SKKU-2015</strain>
        <tissue evidence="3">Whole body</tissue>
    </source>
</reference>
<evidence type="ECO:0000259" key="1">
    <source>
        <dbReference type="Pfam" id="PF06032"/>
    </source>
</evidence>
<dbReference type="OrthoDB" id="5404895at2759"/>
<dbReference type="Gene3D" id="3.40.1610.10">
    <property type="entry name" value="CV3147-like domain"/>
    <property type="match status" value="1"/>
</dbReference>
<dbReference type="SUPFAM" id="SSF160991">
    <property type="entry name" value="CV3147-like"/>
    <property type="match status" value="1"/>
</dbReference>
<dbReference type="InterPro" id="IPR048350">
    <property type="entry name" value="S-Me-THD-like_C"/>
</dbReference>
<dbReference type="InterPro" id="IPR027479">
    <property type="entry name" value="S-Me-THD_N_sf"/>
</dbReference>